<dbReference type="GO" id="GO:0019867">
    <property type="term" value="C:outer membrane"/>
    <property type="evidence" value="ECO:0007669"/>
    <property type="project" value="InterPro"/>
</dbReference>
<name>A0A1M5ULE9_9BURK</name>
<evidence type="ECO:0000313" key="5">
    <source>
        <dbReference type="EMBL" id="SHH63811.1"/>
    </source>
</evidence>
<dbReference type="InterPro" id="IPR013425">
    <property type="entry name" value="Autotrns_rpt"/>
</dbReference>
<dbReference type="EMBL" id="FQXE01000004">
    <property type="protein sequence ID" value="SHH63811.1"/>
    <property type="molecule type" value="Genomic_DNA"/>
</dbReference>
<dbReference type="InterPro" id="IPR006315">
    <property type="entry name" value="OM_autotransptr_brl_dom"/>
</dbReference>
<evidence type="ECO:0000256" key="3">
    <source>
        <dbReference type="SAM" id="SignalP"/>
    </source>
</evidence>
<dbReference type="Gene3D" id="2.40.128.130">
    <property type="entry name" value="Autotransporter beta-domain"/>
    <property type="match status" value="1"/>
</dbReference>
<feature type="domain" description="Autotransporter" evidence="4">
    <location>
        <begin position="1124"/>
        <end position="1399"/>
    </location>
</feature>
<keyword evidence="6" id="KW-1185">Reference proteome</keyword>
<dbReference type="InterPro" id="IPR011050">
    <property type="entry name" value="Pectin_lyase_fold/virulence"/>
</dbReference>
<sequence length="1399" mass="135949">MITACALAIMGLAGTPVWANGGNGGNGSLNGSPVSGGSGGTPTAPTGGIVTNNGGDPGAEAYAGAGGGSVSRIDGTGGSGGKGSDGFLEDNAGGAGGTVGALVISSDPIVGGDGGAGKNFDQSKQVGASGGGGGGFGLVLTGTQQIISSLDITGGDGGNGGQGILDSFSSAGGGGGGEGGGGVLLTDTSSFINNATLQGGKGGDGGGTGGPPGFSPFIAPPSTANGGDGGDGGAGVELVKGGSITNNGFIWGGAGGNGGVSYDGSNGIQGNGGAGISGSGGAVFITNSGMIQGGSGNKGGAGVQLVGGGTVVNNVEASIEGGNSDSSNQSSSGIMASASTAVINFGEISAGQSGRGGAGVQLQNGGSVTNHAGASITGEPINPCFSLCLFSAPTESGNAGIIGSGSAVTVDNSGLILGSSGTKGGAGVQLEAGGTIINHADGAIAGGDSWDDYGAAGIIGSGSAVTVNNSGTIQGSSGVTGGAGVQLDAGGTIINNADGTITGGYSSDDYGAAGIIGSNIAIINSGSISGGSGYFQGAAIEFTGGVNSLEIRGNNGILHGTTGIVNANTGTNTLILGGDASNASFNTGYIGINNVYQGFSKYQKTGSGTWNLGGEPEDNIFTMIPTTSTPATAWTISEGTLAIRSDASLGAASGNNTDLTFDGGTLKILAPALGFVAMPATNITMERNIALASGSGTIDIPHSDDQLTLNGAIAGPGGLTKTGDGTLTLAGTNNTYQGGTTVGKGLVQVASAGAGSLGSGPVAVAGGTLAFGNTSSAAGLAIHNQAGGNTLFNDQATAGNAAITNDGALSFNADASLGDARIANNASAVIAGNSTAGQATFINAANGVIDIRSHNNGGVSIGSLSGAGSVLLGGNTLTLGGLNKDETFNGIIADGGPGAAGSLVKAGTGLMILNGVNTYTGLTTVDGGTLEIGDLDTPTASIVGNVQVNPAGTLRGHGTVGGSVVNNGTVRPGGSIGTLTIVGDYTQSEQGTLMFDISPTTASKLNVTGTATLAGTLSLLYGPGTYTAQTYHLLSAGNVVGNFTTVIDNAPEGLNLARQTGADFLNLEITGSGRLGPIIVRPTNATIFGAMGSVALREGQRVNDVLLNRLGRECDSPLSPSSSCIQTQRQTWMQVSGTDTRVDGNDNAPDYRDRRYGFLAGTDRGWGDWTVGVAGGYSHSDVTESGSNARGKIDTLRVAGYGARPLGPLNLAATVGYAYDFLSSNRPFGSLGSAKGDSHGQELHAGLQASAPLPAGPVVVTPRLGVRYQYFHGNSFDESGPTSQNLSVDTQNLRSLQPYAGITLDYPFNTSGTKPALVQARLGYAYETLGIGRNMAVTSADGTGFVIPGATDSRGMLTAGLGANMSIGKSLSLYVSYDALLKTGNVSAQTLQGGMNYRF</sequence>
<protein>
    <submittedName>
        <fullName evidence="5">Outer membrane autotransporter barrel domain-containing protein</fullName>
    </submittedName>
</protein>
<evidence type="ECO:0000313" key="6">
    <source>
        <dbReference type="Proteomes" id="UP000184226"/>
    </source>
</evidence>
<feature type="compositionally biased region" description="Gly residues" evidence="2">
    <location>
        <begin position="29"/>
        <end position="40"/>
    </location>
</feature>
<feature type="region of interest" description="Disordered" evidence="2">
    <location>
        <begin position="195"/>
        <end position="234"/>
    </location>
</feature>
<dbReference type="NCBIfam" id="TIGR01414">
    <property type="entry name" value="autotrans_barl"/>
    <property type="match status" value="1"/>
</dbReference>
<keyword evidence="1 3" id="KW-0732">Signal</keyword>
<evidence type="ECO:0000259" key="4">
    <source>
        <dbReference type="PROSITE" id="PS51208"/>
    </source>
</evidence>
<organism evidence="5 6">
    <name type="scientific">Pollutimonas bauzanensis</name>
    <dbReference type="NCBI Taxonomy" id="658167"/>
    <lineage>
        <taxon>Bacteria</taxon>
        <taxon>Pseudomonadati</taxon>
        <taxon>Pseudomonadota</taxon>
        <taxon>Betaproteobacteria</taxon>
        <taxon>Burkholderiales</taxon>
        <taxon>Alcaligenaceae</taxon>
        <taxon>Pollutimonas</taxon>
    </lineage>
</organism>
<gene>
    <name evidence="5" type="ORF">SAMN04488135_10435</name>
</gene>
<evidence type="ECO:0000256" key="1">
    <source>
        <dbReference type="ARBA" id="ARBA00022729"/>
    </source>
</evidence>
<dbReference type="NCBIfam" id="TIGR02601">
    <property type="entry name" value="autotrns_rpt"/>
    <property type="match status" value="2"/>
</dbReference>
<feature type="signal peptide" evidence="3">
    <location>
        <begin position="1"/>
        <end position="19"/>
    </location>
</feature>
<dbReference type="InterPro" id="IPR005546">
    <property type="entry name" value="Autotransporte_beta"/>
</dbReference>
<proteinExistence type="predicted"/>
<dbReference type="InterPro" id="IPR036709">
    <property type="entry name" value="Autotransporte_beta_dom_sf"/>
</dbReference>
<feature type="compositionally biased region" description="Gly residues" evidence="2">
    <location>
        <begin position="199"/>
        <end position="212"/>
    </location>
</feature>
<evidence type="ECO:0000256" key="2">
    <source>
        <dbReference type="SAM" id="MobiDB-lite"/>
    </source>
</evidence>
<feature type="region of interest" description="Disordered" evidence="2">
    <location>
        <begin position="29"/>
        <end position="67"/>
    </location>
</feature>
<dbReference type="Pfam" id="PF12951">
    <property type="entry name" value="PATR"/>
    <property type="match status" value="2"/>
</dbReference>
<dbReference type="SUPFAM" id="SSF51126">
    <property type="entry name" value="Pectin lyase-like"/>
    <property type="match status" value="1"/>
</dbReference>
<feature type="chain" id="PRO_5009914218" evidence="3">
    <location>
        <begin position="20"/>
        <end position="1399"/>
    </location>
</feature>
<dbReference type="SUPFAM" id="SSF103515">
    <property type="entry name" value="Autotransporter"/>
    <property type="match status" value="1"/>
</dbReference>
<dbReference type="SMART" id="SM00869">
    <property type="entry name" value="Autotransporter"/>
    <property type="match status" value="1"/>
</dbReference>
<reference evidence="5 6" key="1">
    <citation type="submission" date="2016-11" db="EMBL/GenBank/DDBJ databases">
        <authorList>
            <person name="Jaros S."/>
            <person name="Januszkiewicz K."/>
            <person name="Wedrychowicz H."/>
        </authorList>
    </citation>
    <scope>NUCLEOTIDE SEQUENCE [LARGE SCALE GENOMIC DNA]</scope>
    <source>
        <strain evidence="5 6">CGMCC 1.10190</strain>
    </source>
</reference>
<dbReference type="Pfam" id="PF03797">
    <property type="entry name" value="Autotransporter"/>
    <property type="match status" value="1"/>
</dbReference>
<dbReference type="Proteomes" id="UP000184226">
    <property type="component" value="Unassembled WGS sequence"/>
</dbReference>
<dbReference type="PROSITE" id="PS51208">
    <property type="entry name" value="AUTOTRANSPORTER"/>
    <property type="match status" value="1"/>
</dbReference>
<dbReference type="STRING" id="658167.SAMN04488135_10435"/>
<accession>A0A1M5ULE9</accession>